<evidence type="ECO:0000259" key="12">
    <source>
        <dbReference type="PROSITE" id="PS50103"/>
    </source>
</evidence>
<sequence>MHDESTERSSAAPSASGTEKGACKFFTAGKRCRYGERCRWRHADSKTAVVEVSQVSVSIPPTTSNDEKNGIIEDISIGNPSVAKSTKNKLRVTQRSSNQDEKVCTFFQKHHHCRFGFRCRFVHVVPINEAIGPARSNNNHSKLEKKTPCKFFKSSASCRAGENCPYFHDSPEEHSKLLQEDVPQIEKNIKTVSKTLNHDQKSQGKPKKLCRYFARGNCSMGPQCKFRHPQNLIEDDPISSIDGVVPAPAKLHRPKVVRPTVNLKLSQLPEAELQKLRTTEIEQLKKRFRNEKFDVVEDENMTIYKVVFSPTDPDWPFDVRDFDISASFPATYPKEQLSAKFKMEYLPDIVLRHMNTEVEDWIMQRHNDNIKQDKVDLMFRPFLRWLDRNLESMFTNAARKYKMEVVAKAAGFEFIPSDHLATSDEKAVMPEGEPTDRKDEGLTVLRKSGFKADNDMESQELIKMEDLQIKQREIDEDEDKERSDSKQLNEHRGTEIKLRGLELTENTATMNCTKLSISIQCVKCKGKWDITTPAHRLNSVLCNRCQTQQLVTFRPSIMHQYSSVMGYLDLEGCIPFDLISILCDFNAGCFNCSKEMAFTGLHFGQAKTLWCKHCHKKMKLVADAVKFLQLQQSKVSGKAHVIEVKKPKKVSKDPAIQEGKPLPLNGTCKHYKKSFRWLRFPCCGKAYPCDECHNAEETDHEMKLATRMICGHCCKEQPYSSEKPCISCSNAMTKSRSVHWEGGQGCRNKVTMSKNDKQKYTSSSKTTSRKQQSKQHPKKKSKS</sequence>
<evidence type="ECO:0000256" key="11">
    <source>
        <dbReference type="SAM" id="MobiDB-lite"/>
    </source>
</evidence>
<evidence type="ECO:0000256" key="5">
    <source>
        <dbReference type="ARBA" id="ARBA00023242"/>
    </source>
</evidence>
<feature type="region of interest" description="Disordered" evidence="11">
    <location>
        <begin position="739"/>
        <end position="783"/>
    </location>
</feature>
<evidence type="ECO:0000256" key="3">
    <source>
        <dbReference type="ARBA" id="ARBA00022771"/>
    </source>
</evidence>
<dbReference type="Pfam" id="PF00642">
    <property type="entry name" value="zf-CCCH"/>
    <property type="match status" value="1"/>
</dbReference>
<dbReference type="Gene3D" id="4.10.1000.10">
    <property type="entry name" value="Zinc finger, CCCH-type"/>
    <property type="match status" value="2"/>
</dbReference>
<dbReference type="SMART" id="SM00356">
    <property type="entry name" value="ZnF_C3H1"/>
    <property type="match status" value="4"/>
</dbReference>
<evidence type="ECO:0000259" key="13">
    <source>
        <dbReference type="PROSITE" id="PS51266"/>
    </source>
</evidence>
<evidence type="ECO:0000256" key="2">
    <source>
        <dbReference type="ARBA" id="ARBA00022723"/>
    </source>
</evidence>
<evidence type="ECO:0000256" key="7">
    <source>
        <dbReference type="ARBA" id="ARBA00039886"/>
    </source>
</evidence>
<dbReference type="PROSITE" id="PS50103">
    <property type="entry name" value="ZF_C3H1"/>
    <property type="match status" value="4"/>
</dbReference>
<organism evidence="14 15">
    <name type="scientific">Saccoglossus kowalevskii</name>
    <name type="common">Acorn worm</name>
    <dbReference type="NCBI Taxonomy" id="10224"/>
    <lineage>
        <taxon>Eukaryota</taxon>
        <taxon>Metazoa</taxon>
        <taxon>Hemichordata</taxon>
        <taxon>Enteropneusta</taxon>
        <taxon>Harrimaniidae</taxon>
        <taxon>Saccoglossus</taxon>
    </lineage>
</organism>
<feature type="zinc finger region" description="C3H1-type" evidence="10">
    <location>
        <begin position="98"/>
        <end position="126"/>
    </location>
</feature>
<dbReference type="Pfam" id="PF14608">
    <property type="entry name" value="zf-CCCH_2"/>
    <property type="match status" value="3"/>
</dbReference>
<feature type="domain" description="C3H1-type" evidence="12">
    <location>
        <begin position="17"/>
        <end position="45"/>
    </location>
</feature>
<name>A0ABM0GLI6_SACKO</name>
<gene>
    <name evidence="15" type="primary">LOC100368927</name>
</gene>
<dbReference type="InterPro" id="IPR036855">
    <property type="entry name" value="Znf_CCCH_sf"/>
</dbReference>
<evidence type="ECO:0000256" key="10">
    <source>
        <dbReference type="PROSITE-ProRule" id="PRU00723"/>
    </source>
</evidence>
<accession>A0ABM0GLI6</accession>
<comment type="function">
    <text evidence="6">Required for the export of mRNAs containing poly(A) tails from the nucleus into the cytoplasm.</text>
</comment>
<dbReference type="InterPro" id="IPR051767">
    <property type="entry name" value="Nucleoporin_NUP42"/>
</dbReference>
<keyword evidence="4 10" id="KW-0862">Zinc</keyword>
<feature type="zinc finger region" description="C3H1-type" evidence="10">
    <location>
        <begin position="143"/>
        <end position="171"/>
    </location>
</feature>
<dbReference type="SUPFAM" id="SSF161219">
    <property type="entry name" value="CHY zinc finger-like"/>
    <property type="match status" value="1"/>
</dbReference>
<evidence type="ECO:0000256" key="6">
    <source>
        <dbReference type="ARBA" id="ARBA00037262"/>
    </source>
</evidence>
<protein>
    <recommendedName>
        <fullName evidence="7">Nucleoporin NUP42</fullName>
    </recommendedName>
    <alternativeName>
        <fullName evidence="8">Nucleoporin-like protein 2</fullName>
    </alternativeName>
</protein>
<feature type="compositionally biased region" description="Basic residues" evidence="11">
    <location>
        <begin position="767"/>
        <end position="783"/>
    </location>
</feature>
<dbReference type="SUPFAM" id="SSF90229">
    <property type="entry name" value="CCCH zinc finger"/>
    <property type="match status" value="2"/>
</dbReference>
<evidence type="ECO:0000256" key="8">
    <source>
        <dbReference type="ARBA" id="ARBA00042384"/>
    </source>
</evidence>
<feature type="zinc finger region" description="C3H1-type" evidence="10">
    <location>
        <begin position="204"/>
        <end position="231"/>
    </location>
</feature>
<dbReference type="PROSITE" id="PS51266">
    <property type="entry name" value="ZF_CHY"/>
    <property type="match status" value="1"/>
</dbReference>
<feature type="domain" description="C3H1-type" evidence="12">
    <location>
        <begin position="204"/>
        <end position="231"/>
    </location>
</feature>
<dbReference type="PANTHER" id="PTHR46527:SF1">
    <property type="entry name" value="NUCLEOPORIN NUP42"/>
    <property type="match status" value="1"/>
</dbReference>
<keyword evidence="3 9" id="KW-0863">Zinc-finger</keyword>
<feature type="region of interest" description="Disordered" evidence="11">
    <location>
        <begin position="469"/>
        <end position="491"/>
    </location>
</feature>
<dbReference type="RefSeq" id="XP_002732573.1">
    <property type="nucleotide sequence ID" value="XM_002732527.2"/>
</dbReference>
<dbReference type="InterPro" id="IPR000571">
    <property type="entry name" value="Znf_CCCH"/>
</dbReference>
<keyword evidence="14" id="KW-1185">Reference proteome</keyword>
<keyword evidence="2 10" id="KW-0479">Metal-binding</keyword>
<reference evidence="15" key="1">
    <citation type="submission" date="2025-08" db="UniProtKB">
        <authorList>
            <consortium name="RefSeq"/>
        </authorList>
    </citation>
    <scope>IDENTIFICATION</scope>
    <source>
        <tissue evidence="15">Testes</tissue>
    </source>
</reference>
<evidence type="ECO:0000256" key="1">
    <source>
        <dbReference type="ARBA" id="ARBA00004335"/>
    </source>
</evidence>
<dbReference type="InterPro" id="IPR008913">
    <property type="entry name" value="Znf_CHY"/>
</dbReference>
<feature type="zinc finger region" description="C3H1-type" evidence="10">
    <location>
        <begin position="17"/>
        <end position="45"/>
    </location>
</feature>
<feature type="domain" description="C3H1-type" evidence="12">
    <location>
        <begin position="143"/>
        <end position="171"/>
    </location>
</feature>
<keyword evidence="5" id="KW-0539">Nucleus</keyword>
<dbReference type="Pfam" id="PF05495">
    <property type="entry name" value="zf-CHY"/>
    <property type="match status" value="1"/>
</dbReference>
<dbReference type="Proteomes" id="UP000694865">
    <property type="component" value="Unplaced"/>
</dbReference>
<evidence type="ECO:0000256" key="4">
    <source>
        <dbReference type="ARBA" id="ARBA00022833"/>
    </source>
</evidence>
<feature type="domain" description="CHY-type" evidence="13">
    <location>
        <begin position="661"/>
        <end position="730"/>
    </location>
</feature>
<dbReference type="InterPro" id="IPR037274">
    <property type="entry name" value="Znf_CHY_sf"/>
</dbReference>
<evidence type="ECO:0000256" key="9">
    <source>
        <dbReference type="PROSITE-ProRule" id="PRU00601"/>
    </source>
</evidence>
<evidence type="ECO:0000313" key="14">
    <source>
        <dbReference type="Proteomes" id="UP000694865"/>
    </source>
</evidence>
<dbReference type="GeneID" id="100368927"/>
<comment type="subcellular location">
    <subcellularLocation>
        <location evidence="1">Nucleus membrane</location>
        <topology evidence="1">Peripheral membrane protein</topology>
        <orientation evidence="1">Cytoplasmic side</orientation>
    </subcellularLocation>
</comment>
<dbReference type="PANTHER" id="PTHR46527">
    <property type="entry name" value="NUCLEOPORIN-LIKE PROTEIN 2"/>
    <property type="match status" value="1"/>
</dbReference>
<evidence type="ECO:0000313" key="15">
    <source>
        <dbReference type="RefSeq" id="XP_002732573.1"/>
    </source>
</evidence>
<feature type="compositionally biased region" description="Basic and acidic residues" evidence="11">
    <location>
        <begin position="480"/>
        <end position="491"/>
    </location>
</feature>
<proteinExistence type="predicted"/>
<feature type="domain" description="C3H1-type" evidence="12">
    <location>
        <begin position="98"/>
        <end position="126"/>
    </location>
</feature>